<keyword evidence="3 5" id="KW-0285">Flavoprotein</keyword>
<dbReference type="Gene3D" id="1.20.140.10">
    <property type="entry name" value="Butyryl-CoA Dehydrogenase, subunit A, domain 3"/>
    <property type="match status" value="1"/>
</dbReference>
<dbReference type="CDD" id="cd00567">
    <property type="entry name" value="ACAD"/>
    <property type="match status" value="1"/>
</dbReference>
<evidence type="ECO:0000256" key="3">
    <source>
        <dbReference type="ARBA" id="ARBA00022630"/>
    </source>
</evidence>
<dbReference type="Pfam" id="PF00441">
    <property type="entry name" value="Acyl-CoA_dh_1"/>
    <property type="match status" value="1"/>
</dbReference>
<evidence type="ECO:0000259" key="8">
    <source>
        <dbReference type="Pfam" id="PF02771"/>
    </source>
</evidence>
<proteinExistence type="inferred from homology"/>
<dbReference type="RefSeq" id="WP_344273781.1">
    <property type="nucleotide sequence ID" value="NZ_BAAAKV010000016.1"/>
</dbReference>
<dbReference type="Proteomes" id="UP001501371">
    <property type="component" value="Unassembled WGS sequence"/>
</dbReference>
<dbReference type="EMBL" id="BAAAKV010000016">
    <property type="protein sequence ID" value="GAA1164681.1"/>
    <property type="molecule type" value="Genomic_DNA"/>
</dbReference>
<evidence type="ECO:0000313" key="9">
    <source>
        <dbReference type="EMBL" id="GAA1164681.1"/>
    </source>
</evidence>
<sequence>MSIDQALLPADLLDVTGREAKNESSGSAARADGLISFIRQYADERVNSSLMDDRRCVTPGAILDLGKAGLFGLQIERKYGGQELTHADTYRVLSQAAVMDTNLALIVGVHNAIGVTPVRSFADERVKADVLPQLARGTSLATLAASEPDVGSNVQGISTTATSVPGGYVVNGAKCWISLGSWAGHVNLLTKTTDENGRAKGLSAFLVEGRSTGFVPGAEAVTLGMRGFPQNRIDIKDLRLPADALLGEEGQGMAVAQSAFYGGRGMLGGACVGVMKRCLQLSARFAARRSVATGKLLDNGRAQQILSECLAATRAVEILVGQVAEELDAGREVPAELFSACKILSTELAFRVADWSVQLLGARGYLDTNVVGKLFRDIRLLRIFEGATETLTVYMGSVIAKDPRQLAELIGDRYGARSTLELLGTTYVDLMAGLPASDKVTRTARRNRHILANITGELACWGMLAAMTEHTARSTATELDQYTAFWAERQLADRVHRARDGKRQYGVFDAAFLSEQIAAYETAIGDVQQSLAGEDRELDGLLTRR</sequence>
<evidence type="ECO:0000259" key="6">
    <source>
        <dbReference type="Pfam" id="PF00441"/>
    </source>
</evidence>
<dbReference type="InterPro" id="IPR036250">
    <property type="entry name" value="AcylCo_DH-like_C"/>
</dbReference>
<comment type="cofactor">
    <cofactor evidence="1 5">
        <name>FAD</name>
        <dbReference type="ChEBI" id="CHEBI:57692"/>
    </cofactor>
</comment>
<keyword evidence="4 5" id="KW-0274">FAD</keyword>
<protein>
    <recommendedName>
        <fullName evidence="11">Acyl-CoA dehydrogenase</fullName>
    </recommendedName>
</protein>
<dbReference type="Gene3D" id="1.10.540.10">
    <property type="entry name" value="Acyl-CoA dehydrogenase/oxidase, N-terminal domain"/>
    <property type="match status" value="1"/>
</dbReference>
<dbReference type="InterPro" id="IPR009100">
    <property type="entry name" value="AcylCoA_DH/oxidase_NM_dom_sf"/>
</dbReference>
<accession>A0ABP4FEC8</accession>
<comment type="caution">
    <text evidence="9">The sequence shown here is derived from an EMBL/GenBank/DDBJ whole genome shotgun (WGS) entry which is preliminary data.</text>
</comment>
<name>A0ABP4FEC8_9ACTN</name>
<feature type="domain" description="Acyl-CoA dehydrogenase/oxidase C-terminal" evidence="6">
    <location>
        <begin position="250"/>
        <end position="391"/>
    </location>
</feature>
<evidence type="ECO:0000256" key="2">
    <source>
        <dbReference type="ARBA" id="ARBA00009347"/>
    </source>
</evidence>
<evidence type="ECO:0008006" key="11">
    <source>
        <dbReference type="Google" id="ProtNLM"/>
    </source>
</evidence>
<keyword evidence="10" id="KW-1185">Reference proteome</keyword>
<dbReference type="PANTHER" id="PTHR43884">
    <property type="entry name" value="ACYL-COA DEHYDROGENASE"/>
    <property type="match status" value="1"/>
</dbReference>
<dbReference type="SUPFAM" id="SSF47203">
    <property type="entry name" value="Acyl-CoA dehydrogenase C-terminal domain-like"/>
    <property type="match status" value="1"/>
</dbReference>
<evidence type="ECO:0000256" key="4">
    <source>
        <dbReference type="ARBA" id="ARBA00022827"/>
    </source>
</evidence>
<dbReference type="Pfam" id="PF02771">
    <property type="entry name" value="Acyl-CoA_dh_N"/>
    <property type="match status" value="1"/>
</dbReference>
<evidence type="ECO:0000256" key="5">
    <source>
        <dbReference type="RuleBase" id="RU362125"/>
    </source>
</evidence>
<reference evidence="10" key="1">
    <citation type="journal article" date="2019" name="Int. J. Syst. Evol. Microbiol.">
        <title>The Global Catalogue of Microorganisms (GCM) 10K type strain sequencing project: providing services to taxonomists for standard genome sequencing and annotation.</title>
        <authorList>
            <consortium name="The Broad Institute Genomics Platform"/>
            <consortium name="The Broad Institute Genome Sequencing Center for Infectious Disease"/>
            <person name="Wu L."/>
            <person name="Ma J."/>
        </authorList>
    </citation>
    <scope>NUCLEOTIDE SEQUENCE [LARGE SCALE GENOMIC DNA]</scope>
    <source>
        <strain evidence="10">JCM 12696</strain>
    </source>
</reference>
<dbReference type="PANTHER" id="PTHR43884:SF9">
    <property type="entry name" value="COMPLEX I ASSEMBLY FACTOR ACAD9, MITOCHONDRIAL"/>
    <property type="match status" value="1"/>
</dbReference>
<dbReference type="Gene3D" id="2.40.110.10">
    <property type="entry name" value="Butyryl-CoA Dehydrogenase, subunit A, domain 2"/>
    <property type="match status" value="1"/>
</dbReference>
<dbReference type="SUPFAM" id="SSF56645">
    <property type="entry name" value="Acyl-CoA dehydrogenase NM domain-like"/>
    <property type="match status" value="1"/>
</dbReference>
<evidence type="ECO:0000256" key="1">
    <source>
        <dbReference type="ARBA" id="ARBA00001974"/>
    </source>
</evidence>
<gene>
    <name evidence="9" type="ORF">GCM10009654_21920</name>
</gene>
<dbReference type="InterPro" id="IPR037069">
    <property type="entry name" value="AcylCoA_DH/ox_N_sf"/>
</dbReference>
<dbReference type="InterPro" id="IPR046373">
    <property type="entry name" value="Acyl-CoA_Oxase/DH_mid-dom_sf"/>
</dbReference>
<organism evidence="9 10">
    <name type="scientific">Streptomyces hebeiensis</name>
    <dbReference type="NCBI Taxonomy" id="229486"/>
    <lineage>
        <taxon>Bacteria</taxon>
        <taxon>Bacillati</taxon>
        <taxon>Actinomycetota</taxon>
        <taxon>Actinomycetes</taxon>
        <taxon>Kitasatosporales</taxon>
        <taxon>Streptomycetaceae</taxon>
        <taxon>Streptomyces</taxon>
    </lineage>
</organism>
<dbReference type="InterPro" id="IPR013786">
    <property type="entry name" value="AcylCoA_DH/ox_N"/>
</dbReference>
<dbReference type="InterPro" id="IPR009075">
    <property type="entry name" value="AcylCo_DH/oxidase_C"/>
</dbReference>
<feature type="domain" description="Acyl-CoA dehydrogenase/oxidase N-terminal" evidence="8">
    <location>
        <begin position="38"/>
        <end position="137"/>
    </location>
</feature>
<comment type="similarity">
    <text evidence="2 5">Belongs to the acyl-CoA dehydrogenase family.</text>
</comment>
<evidence type="ECO:0000259" key="7">
    <source>
        <dbReference type="Pfam" id="PF02770"/>
    </source>
</evidence>
<dbReference type="Pfam" id="PF02770">
    <property type="entry name" value="Acyl-CoA_dh_M"/>
    <property type="match status" value="1"/>
</dbReference>
<dbReference type="InterPro" id="IPR006091">
    <property type="entry name" value="Acyl-CoA_Oxase/DH_mid-dom"/>
</dbReference>
<feature type="domain" description="Acyl-CoA oxidase/dehydrogenase middle" evidence="7">
    <location>
        <begin position="143"/>
        <end position="237"/>
    </location>
</feature>
<keyword evidence="5" id="KW-0560">Oxidoreductase</keyword>
<evidence type="ECO:0000313" key="10">
    <source>
        <dbReference type="Proteomes" id="UP001501371"/>
    </source>
</evidence>